<dbReference type="GO" id="GO:0032259">
    <property type="term" value="P:methylation"/>
    <property type="evidence" value="ECO:0007669"/>
    <property type="project" value="InterPro"/>
</dbReference>
<organism evidence="3 4">
    <name type="scientific">Heterodermia speciosa</name>
    <dbReference type="NCBI Taxonomy" id="116794"/>
    <lineage>
        <taxon>Eukaryota</taxon>
        <taxon>Fungi</taxon>
        <taxon>Dikarya</taxon>
        <taxon>Ascomycota</taxon>
        <taxon>Pezizomycotina</taxon>
        <taxon>Lecanoromycetes</taxon>
        <taxon>OSLEUM clade</taxon>
        <taxon>Lecanoromycetidae</taxon>
        <taxon>Caliciales</taxon>
        <taxon>Physciaceae</taxon>
        <taxon>Heterodermia</taxon>
    </lineage>
</organism>
<dbReference type="PROSITE" id="PS00092">
    <property type="entry name" value="N6_MTASE"/>
    <property type="match status" value="1"/>
</dbReference>
<name>A0A8H3F3U6_9LECA</name>
<dbReference type="InterPro" id="IPR007757">
    <property type="entry name" value="MT-A70-like"/>
</dbReference>
<dbReference type="EMBL" id="CAJPDS010000019">
    <property type="protein sequence ID" value="CAF9917118.1"/>
    <property type="molecule type" value="Genomic_DNA"/>
</dbReference>
<protein>
    <recommendedName>
        <fullName evidence="5">MT-A70-domain-containing protein</fullName>
    </recommendedName>
</protein>
<evidence type="ECO:0000313" key="3">
    <source>
        <dbReference type="EMBL" id="CAF9917118.1"/>
    </source>
</evidence>
<comment type="similarity">
    <text evidence="1">Belongs to the MT-A70-like family.</text>
</comment>
<reference evidence="3" key="1">
    <citation type="submission" date="2021-03" db="EMBL/GenBank/DDBJ databases">
        <authorList>
            <person name="Tagirdzhanova G."/>
        </authorList>
    </citation>
    <scope>NUCLEOTIDE SEQUENCE</scope>
</reference>
<dbReference type="GO" id="GO:0005634">
    <property type="term" value="C:nucleus"/>
    <property type="evidence" value="ECO:0007669"/>
    <property type="project" value="TreeGrafter"/>
</dbReference>
<dbReference type="Proteomes" id="UP000664521">
    <property type="component" value="Unassembled WGS sequence"/>
</dbReference>
<proteinExistence type="inferred from homology"/>
<evidence type="ECO:0000256" key="2">
    <source>
        <dbReference type="SAM" id="MobiDB-lite"/>
    </source>
</evidence>
<dbReference type="GO" id="GO:0003676">
    <property type="term" value="F:nucleic acid binding"/>
    <property type="evidence" value="ECO:0007669"/>
    <property type="project" value="InterPro"/>
</dbReference>
<comment type="caution">
    <text evidence="3">The sequence shown here is derived from an EMBL/GenBank/DDBJ whole genome shotgun (WGS) entry which is preliminary data.</text>
</comment>
<accession>A0A8H3F3U6</accession>
<dbReference type="AlphaFoldDB" id="A0A8H3F3U6"/>
<dbReference type="GO" id="GO:0008168">
    <property type="term" value="F:methyltransferase activity"/>
    <property type="evidence" value="ECO:0007669"/>
    <property type="project" value="InterPro"/>
</dbReference>
<dbReference type="OrthoDB" id="61116at2759"/>
<sequence>MSSRSPSRSPPKSALLHGTPTSSTILLDIPLSIALAQHPSAPDLTKPFHLPLSVPAVSEPYPSTEPKSAKARQRVVERLGDNGTAVVDEAWIQDELEAVTGVHTGLWCLARRLVPELAGKEGRTRKRKKDDGQEEDGSTELSEKEDTTMGLGQFSGNSGPEPIQEPCLRLSSIGEHSWEVARYDPNPLMLLAGGMMPCEHLFAKEVGNRLISNLSRSTICLTLGLSSRMDDGSPTYTLPPLSSFLLSTIGSMFIKAFSESAFTMLPRHSKSAGPGQFDFVLLDPPWENRSVRRSKQYQTMERRNGDIDPVIALEGILGQHIAPNGLVGLWITNKASVREKAFRLFESWDVTLEQEWVWLKVTTNGEPVTEVGGLWRKPYEVLLLGRKTSGDETDKTMVDAVTGGNKTVNRKLIIAVPDLHSRKPSLKELIEPMMPDPRSYRALEIFARHLTAGWWAWGDECLRYNWTGYWSSNNSDSPVTL</sequence>
<dbReference type="PROSITE" id="PS51143">
    <property type="entry name" value="MT_A70"/>
    <property type="match status" value="1"/>
</dbReference>
<evidence type="ECO:0008006" key="5">
    <source>
        <dbReference type="Google" id="ProtNLM"/>
    </source>
</evidence>
<dbReference type="PANTHER" id="PTHR12829">
    <property type="entry name" value="N6-ADENOSINE-METHYLTRANSFERASE"/>
    <property type="match status" value="1"/>
</dbReference>
<evidence type="ECO:0000313" key="4">
    <source>
        <dbReference type="Proteomes" id="UP000664521"/>
    </source>
</evidence>
<dbReference type="PANTHER" id="PTHR12829:SF4">
    <property type="entry name" value="N(6)-ADENINE-SPECIFIC METHYLTRANSFERASE METTL4"/>
    <property type="match status" value="1"/>
</dbReference>
<keyword evidence="4" id="KW-1185">Reference proteome</keyword>
<evidence type="ECO:0000256" key="1">
    <source>
        <dbReference type="PROSITE-ProRule" id="PRU00489"/>
    </source>
</evidence>
<feature type="region of interest" description="Disordered" evidence="2">
    <location>
        <begin position="120"/>
        <end position="161"/>
    </location>
</feature>
<dbReference type="InterPro" id="IPR002052">
    <property type="entry name" value="DNA_methylase_N6_adenine_CS"/>
</dbReference>
<dbReference type="Pfam" id="PF05063">
    <property type="entry name" value="MT-A70"/>
    <property type="match status" value="1"/>
</dbReference>
<gene>
    <name evidence="3" type="ORF">HETSPECPRED_003138</name>
</gene>